<sequence length="148" mass="15880">MTKEIAMTFAKAVIADAESGRISYGIRKIFSDESKPLEVGMTLDCSADMSAGENGGEYAGQLDGTCAMGFYTDDLMLELLDEDEVEEATAEVAKRICDADNKQYIGDKLLLIAGSGEEIDFDAENCSGCRNSVIIKDAVLLAISDIDI</sequence>
<dbReference type="AlphaFoldDB" id="A0A7G9WJD6"/>
<dbReference type="RefSeq" id="WP_212507865.1">
    <property type="nucleotide sequence ID" value="NZ_CP060696.1"/>
</dbReference>
<name>A0A7G9WJD6_9FIRM</name>
<dbReference type="Proteomes" id="UP000516046">
    <property type="component" value="Chromosome"/>
</dbReference>
<protein>
    <submittedName>
        <fullName evidence="1">Uncharacterized protein</fullName>
    </submittedName>
</protein>
<dbReference type="EMBL" id="CP060696">
    <property type="protein sequence ID" value="QNO18798.1"/>
    <property type="molecule type" value="Genomic_DNA"/>
</dbReference>
<keyword evidence="2" id="KW-1185">Reference proteome</keyword>
<accession>A0A7G9WJD6</accession>
<reference evidence="1 2" key="1">
    <citation type="submission" date="2020-08" db="EMBL/GenBank/DDBJ databases">
        <authorList>
            <person name="Ren C."/>
            <person name="Gu Y."/>
            <person name="Xu Y."/>
        </authorList>
    </citation>
    <scope>NUCLEOTIDE SEQUENCE [LARGE SCALE GENOMIC DNA]</scope>
    <source>
        <strain evidence="1 2">LBM18003</strain>
    </source>
</reference>
<gene>
    <name evidence="1" type="ORF">H6X83_03960</name>
</gene>
<dbReference type="KEGG" id="caml:H6X83_03960"/>
<proteinExistence type="predicted"/>
<evidence type="ECO:0000313" key="2">
    <source>
        <dbReference type="Proteomes" id="UP000516046"/>
    </source>
</evidence>
<organism evidence="1 2">
    <name type="scientific">Caproicibacterium amylolyticum</name>
    <dbReference type="NCBI Taxonomy" id="2766537"/>
    <lineage>
        <taxon>Bacteria</taxon>
        <taxon>Bacillati</taxon>
        <taxon>Bacillota</taxon>
        <taxon>Clostridia</taxon>
        <taxon>Eubacteriales</taxon>
        <taxon>Oscillospiraceae</taxon>
        <taxon>Caproicibacterium</taxon>
    </lineage>
</organism>
<evidence type="ECO:0000313" key="1">
    <source>
        <dbReference type="EMBL" id="QNO18798.1"/>
    </source>
</evidence>